<dbReference type="InterPro" id="IPR023393">
    <property type="entry name" value="START-like_dom_sf"/>
</dbReference>
<evidence type="ECO:0000256" key="1">
    <source>
        <dbReference type="ARBA" id="ARBA00006817"/>
    </source>
</evidence>
<comment type="similarity">
    <text evidence="1">Belongs to the AHA1 family.</text>
</comment>
<proteinExistence type="inferred from homology"/>
<dbReference type="Gene3D" id="3.30.530.20">
    <property type="match status" value="1"/>
</dbReference>
<dbReference type="Proteomes" id="UP000540989">
    <property type="component" value="Unassembled WGS sequence"/>
</dbReference>
<sequence length="169" mass="19124">MTEKTINEVERMVVIRVFDAPRELVWKAWTDPKYVMQWWGPKGFTAPVCEMDFRVGGKFLCCMKSPDGQEFWNATDYHEIVPYEKIVSSMYFSDSKGNKIDPAELGIEHEAIEGAYDVTLFEDLGTGQTRLTFIGNEPMESAKDSGQLEGWNQILDKLAAVVAGLVESK</sequence>
<dbReference type="AlphaFoldDB" id="A0A7W7ZFV3"/>
<dbReference type="RefSeq" id="WP_184219845.1">
    <property type="nucleotide sequence ID" value="NZ_JACHIP010000005.1"/>
</dbReference>
<accession>A0A7W7ZFV3</accession>
<evidence type="ECO:0000313" key="3">
    <source>
        <dbReference type="EMBL" id="MBB5059047.1"/>
    </source>
</evidence>
<dbReference type="Pfam" id="PF08327">
    <property type="entry name" value="AHSA1"/>
    <property type="match status" value="1"/>
</dbReference>
<evidence type="ECO:0000259" key="2">
    <source>
        <dbReference type="Pfam" id="PF08327"/>
    </source>
</evidence>
<evidence type="ECO:0000313" key="4">
    <source>
        <dbReference type="Proteomes" id="UP000540989"/>
    </source>
</evidence>
<feature type="domain" description="Activator of Hsp90 ATPase homologue 1/2-like C-terminal" evidence="2">
    <location>
        <begin position="19"/>
        <end position="162"/>
    </location>
</feature>
<comment type="caution">
    <text evidence="3">The sequence shown here is derived from an EMBL/GenBank/DDBJ whole genome shotgun (WGS) entry which is preliminary data.</text>
</comment>
<name>A0A7W7ZFV3_9BACT</name>
<dbReference type="SUPFAM" id="SSF55961">
    <property type="entry name" value="Bet v1-like"/>
    <property type="match status" value="1"/>
</dbReference>
<organism evidence="3 4">
    <name type="scientific">Granulicella aggregans</name>
    <dbReference type="NCBI Taxonomy" id="474949"/>
    <lineage>
        <taxon>Bacteria</taxon>
        <taxon>Pseudomonadati</taxon>
        <taxon>Acidobacteriota</taxon>
        <taxon>Terriglobia</taxon>
        <taxon>Terriglobales</taxon>
        <taxon>Acidobacteriaceae</taxon>
        <taxon>Granulicella</taxon>
    </lineage>
</organism>
<protein>
    <submittedName>
        <fullName evidence="3">Uncharacterized protein YndB with AHSA1/START domain</fullName>
    </submittedName>
</protein>
<dbReference type="EMBL" id="JACHIP010000005">
    <property type="protein sequence ID" value="MBB5059047.1"/>
    <property type="molecule type" value="Genomic_DNA"/>
</dbReference>
<dbReference type="InterPro" id="IPR013538">
    <property type="entry name" value="ASHA1/2-like_C"/>
</dbReference>
<reference evidence="3 4" key="1">
    <citation type="submission" date="2020-08" db="EMBL/GenBank/DDBJ databases">
        <title>Genomic Encyclopedia of Type Strains, Phase IV (KMG-V): Genome sequencing to study the core and pangenomes of soil and plant-associated prokaryotes.</title>
        <authorList>
            <person name="Whitman W."/>
        </authorList>
    </citation>
    <scope>NUCLEOTIDE SEQUENCE [LARGE SCALE GENOMIC DNA]</scope>
    <source>
        <strain evidence="3 4">M8UP14</strain>
    </source>
</reference>
<gene>
    <name evidence="3" type="ORF">HDF16_003770</name>
</gene>
<keyword evidence="4" id="KW-1185">Reference proteome</keyword>